<feature type="compositionally biased region" description="Polar residues" evidence="1">
    <location>
        <begin position="94"/>
        <end position="110"/>
    </location>
</feature>
<feature type="transmembrane region" description="Helical" evidence="2">
    <location>
        <begin position="389"/>
        <end position="407"/>
    </location>
</feature>
<feature type="transmembrane region" description="Helical" evidence="2">
    <location>
        <begin position="772"/>
        <end position="793"/>
    </location>
</feature>
<dbReference type="Pfam" id="PF10101">
    <property type="entry name" value="DUF2339"/>
    <property type="match status" value="1"/>
</dbReference>
<comment type="caution">
    <text evidence="3">The sequence shown here is derived from an EMBL/GenBank/DDBJ whole genome shotgun (WGS) entry which is preliminary data.</text>
</comment>
<dbReference type="InterPro" id="IPR019286">
    <property type="entry name" value="DUF2339_TM"/>
</dbReference>
<feature type="transmembrane region" description="Helical" evidence="2">
    <location>
        <begin position="419"/>
        <end position="438"/>
    </location>
</feature>
<accession>A0ABU4RW94</accession>
<feature type="transmembrane region" description="Helical" evidence="2">
    <location>
        <begin position="205"/>
        <end position="223"/>
    </location>
</feature>
<keyword evidence="4" id="KW-1185">Reference proteome</keyword>
<feature type="transmembrane region" description="Helical" evidence="2">
    <location>
        <begin position="560"/>
        <end position="580"/>
    </location>
</feature>
<feature type="transmembrane region" description="Helical" evidence="2">
    <location>
        <begin position="525"/>
        <end position="548"/>
    </location>
</feature>
<feature type="transmembrane region" description="Helical" evidence="2">
    <location>
        <begin position="746"/>
        <end position="766"/>
    </location>
</feature>
<feature type="transmembrane region" description="Helical" evidence="2">
    <location>
        <begin position="852"/>
        <end position="873"/>
    </location>
</feature>
<dbReference type="PIRSF" id="PIRSF035905">
    <property type="entry name" value="UCP035905_mp"/>
    <property type="match status" value="1"/>
</dbReference>
<keyword evidence="2" id="KW-0812">Transmembrane</keyword>
<proteinExistence type="predicted"/>
<dbReference type="PANTHER" id="PTHR38434">
    <property type="entry name" value="BLL2549 PROTEIN"/>
    <property type="match status" value="1"/>
</dbReference>
<feature type="transmembrane region" description="Helical" evidence="2">
    <location>
        <begin position="649"/>
        <end position="666"/>
    </location>
</feature>
<protein>
    <submittedName>
        <fullName evidence="3">DUF2339 domain-containing protein</fullName>
    </submittedName>
</protein>
<feature type="transmembrane region" description="Helical" evidence="2">
    <location>
        <begin position="618"/>
        <end position="637"/>
    </location>
</feature>
<keyword evidence="2" id="KW-0472">Membrane</keyword>
<evidence type="ECO:0000256" key="1">
    <source>
        <dbReference type="SAM" id="MobiDB-lite"/>
    </source>
</evidence>
<evidence type="ECO:0000313" key="4">
    <source>
        <dbReference type="Proteomes" id="UP001273505"/>
    </source>
</evidence>
<feature type="transmembrane region" description="Helical" evidence="2">
    <location>
        <begin position="308"/>
        <end position="327"/>
    </location>
</feature>
<feature type="transmembrane region" description="Helical" evidence="2">
    <location>
        <begin position="365"/>
        <end position="382"/>
    </location>
</feature>
<feature type="region of interest" description="Disordered" evidence="1">
    <location>
        <begin position="94"/>
        <end position="122"/>
    </location>
</feature>
<name>A0ABU4RW94_9GAMM</name>
<feature type="transmembrane region" description="Helical" evidence="2">
    <location>
        <begin position="445"/>
        <end position="464"/>
    </location>
</feature>
<feature type="transmembrane region" description="Helical" evidence="2">
    <location>
        <begin position="592"/>
        <end position="611"/>
    </location>
</feature>
<feature type="transmembrane region" description="Helical" evidence="2">
    <location>
        <begin position="260"/>
        <end position="279"/>
    </location>
</feature>
<feature type="transmembrane region" description="Helical" evidence="2">
    <location>
        <begin position="230"/>
        <end position="254"/>
    </location>
</feature>
<feature type="transmembrane region" description="Helical" evidence="2">
    <location>
        <begin position="705"/>
        <end position="725"/>
    </location>
</feature>
<sequence>MWIALVVALIVGAVMLEFDGDFVKFVFGAAAGGLSILVFNLHSKLTRQSIWIANLEKRLEELSVKGTVDSEAVRASAAESQFEQPAIPIEASLSQGKSEQDNMPPQTTSEQDTRHEATDTPDEDFFTVEDVPEAADWVEAPAQTPGSKSKPEPDPFEVVAVRWVKRWLTTGNVPVKVGVLISFFGVSFLFKYAAEQNYLHLSIPVRLGAVALAAMGALVFGWLQREKKRAFALSLQGGAIGVLFLTVFAAFRLYDLMPPLPAFVLLIVFTAITGVLAIIQNAMALAVLGVVGGFLAPVLISTGSGSHVALFSYYAVLNGVIFGVSWLRTWRVLNVIGFVFTFIIATAWGYRFYQPEFFATVQPFLALYFIMYLGISMAYALGRSVRLKSYIDSTLVFGLPLIVYPLQTQLVHDFEYGTAISAAALAAIYLMAAVVLLCSRLRERVRMLGEAYIALAVGFATLAVPLALSAHWTAFTWVLEGAAMVWIGTRQERKLSTIAGIAMQLLAGASLVYSLNDGLLQGQWLFANTTVLCGLLLALAGVASARWLEPLGSWFNGAAASWTWALFGWGLVCWFAIVWHDIARFVDATLHPASWVALLSVTATLLCLGQVKWPWQKVRAALSGYLPVLFLTALGGLSKNTSEHYFAHFGWLAWPLAVLTLLFVFCSKNSLLQSVRPWQRSVCVWLSALILAREFYWLTSLLLPGGVWANVSIIVVAIAIHLVVWQLWQRSLFGIARHSDNWSKNGVGPLLGVAALVALAMLLTNSGDPSPIIYVPLLNPLDIAACAVALAVVHWLRVNALLAGFWGQVPAKRFVGFTLCGVGLILLSGNVTRAVHNWTGVAFTADALFASVKVQAGISVVWALSALTAMVVGHRRAGRNVYLCGAALMVVVVAKLFLVDLSQSGTLERIVSFIGVGLLLLVVGFLAPVPPKLKPNTV</sequence>
<feature type="transmembrane region" description="Helical" evidence="2">
    <location>
        <begin position="814"/>
        <end position="832"/>
    </location>
</feature>
<dbReference type="InterPro" id="IPR014600">
    <property type="entry name" value="UCP035905_mem"/>
</dbReference>
<feature type="transmembrane region" description="Helical" evidence="2">
    <location>
        <begin position="25"/>
        <end position="42"/>
    </location>
</feature>
<dbReference type="EMBL" id="JAXAFO010000009">
    <property type="protein sequence ID" value="MDX6849149.1"/>
    <property type="molecule type" value="Genomic_DNA"/>
</dbReference>
<evidence type="ECO:0000256" key="2">
    <source>
        <dbReference type="SAM" id="Phobius"/>
    </source>
</evidence>
<feature type="transmembrane region" description="Helical" evidence="2">
    <location>
        <begin position="880"/>
        <end position="898"/>
    </location>
</feature>
<reference evidence="3 4" key="1">
    <citation type="submission" date="2023-11" db="EMBL/GenBank/DDBJ databases">
        <title>Gilvimarinus fulvus sp. nov., isolated from the surface of Kelp.</title>
        <authorList>
            <person name="Sun Y.Y."/>
            <person name="Gong Y."/>
            <person name="Du Z.J."/>
        </authorList>
    </citation>
    <scope>NUCLEOTIDE SEQUENCE [LARGE SCALE GENOMIC DNA]</scope>
    <source>
        <strain evidence="3 4">SDUM040013</strain>
    </source>
</reference>
<dbReference type="RefSeq" id="WP_302722760.1">
    <property type="nucleotide sequence ID" value="NZ_JAULRU010000569.1"/>
</dbReference>
<dbReference type="SUPFAM" id="SSF103473">
    <property type="entry name" value="MFS general substrate transporter"/>
    <property type="match status" value="1"/>
</dbReference>
<dbReference type="Proteomes" id="UP001273505">
    <property type="component" value="Unassembled WGS sequence"/>
</dbReference>
<feature type="transmembrane region" description="Helical" evidence="2">
    <location>
        <begin position="332"/>
        <end position="353"/>
    </location>
</feature>
<dbReference type="InterPro" id="IPR036259">
    <property type="entry name" value="MFS_trans_sf"/>
</dbReference>
<feature type="transmembrane region" description="Helical" evidence="2">
    <location>
        <begin position="173"/>
        <end position="193"/>
    </location>
</feature>
<keyword evidence="2" id="KW-1133">Transmembrane helix</keyword>
<organism evidence="3 4">
    <name type="scientific">Gilvimarinus gilvus</name>
    <dbReference type="NCBI Taxonomy" id="3058038"/>
    <lineage>
        <taxon>Bacteria</taxon>
        <taxon>Pseudomonadati</taxon>
        <taxon>Pseudomonadota</taxon>
        <taxon>Gammaproteobacteria</taxon>
        <taxon>Cellvibrionales</taxon>
        <taxon>Cellvibrionaceae</taxon>
        <taxon>Gilvimarinus</taxon>
    </lineage>
</organism>
<feature type="transmembrane region" description="Helical" evidence="2">
    <location>
        <begin position="910"/>
        <end position="929"/>
    </location>
</feature>
<dbReference type="PANTHER" id="PTHR38434:SF1">
    <property type="entry name" value="BLL2549 PROTEIN"/>
    <property type="match status" value="1"/>
</dbReference>
<feature type="transmembrane region" description="Helical" evidence="2">
    <location>
        <begin position="284"/>
        <end position="302"/>
    </location>
</feature>
<feature type="transmembrane region" description="Helical" evidence="2">
    <location>
        <begin position="678"/>
        <end position="699"/>
    </location>
</feature>
<gene>
    <name evidence="3" type="ORF">SCD92_07245</name>
</gene>
<evidence type="ECO:0000313" key="3">
    <source>
        <dbReference type="EMBL" id="MDX6849149.1"/>
    </source>
</evidence>